<comment type="caution">
    <text evidence="2">The sequence shown here is derived from an EMBL/GenBank/DDBJ whole genome shotgun (WGS) entry which is preliminary data.</text>
</comment>
<keyword evidence="3" id="KW-1185">Reference proteome</keyword>
<accession>A0AAD2FZ14</accession>
<feature type="region of interest" description="Disordered" evidence="1">
    <location>
        <begin position="675"/>
        <end position="731"/>
    </location>
</feature>
<evidence type="ECO:0000313" key="2">
    <source>
        <dbReference type="EMBL" id="CAJ1957774.1"/>
    </source>
</evidence>
<feature type="compositionally biased region" description="Low complexity" evidence="1">
    <location>
        <begin position="684"/>
        <end position="693"/>
    </location>
</feature>
<protein>
    <submittedName>
        <fullName evidence="2">Uncharacterized protein</fullName>
    </submittedName>
</protein>
<dbReference type="EMBL" id="CAKOGP040001955">
    <property type="protein sequence ID" value="CAJ1957774.1"/>
    <property type="molecule type" value="Genomic_DNA"/>
</dbReference>
<dbReference type="AlphaFoldDB" id="A0AAD2FZ14"/>
<dbReference type="Proteomes" id="UP001295423">
    <property type="component" value="Unassembled WGS sequence"/>
</dbReference>
<proteinExistence type="predicted"/>
<sequence>MTITDFTVRKKSYRYLTTQASYPNHDSKAVLDAFDPTKDLQLQDLNSLVEKGVQGGAPAWYTGWPKEQVNNFNFWHCPMIRYTTVGEKKEQHFDKLYVLDHDVMENGSDPLAFSWPAKAFSKTDPVKVPRLEAWLINEELEQDHSKLFVMEDITDKDPETAYNLLVTRKQMPIPKEFLDIAWDGLLARKVLQLVIDRIKILANSKEPEKILEVHEKFRHFVDHWRVANTVIGRDQLSKKNVREPAVLTAASAQRWVSGVINSDFAGLDSEDSIGDSPDKTYELLTKTLAAVEESNKTTKTSVESLSEVVVAGIHGQASDKAPPNTVEKKWPTRLIYLKRVAGTTTSAQLPTLWHELAKCKKHKSIGIVQSLLDDEAEKLNLNLEFIVSARVIKSLVELEFCLHGNVEKGLNVFNSVCFQHYKNATAINDYNKSDYWLTGEKTTASMEDHQAHDKIKHAIFPKDPMQFREMVNGMRVFYRVVLGKTHPLTAVYKKFAKNVDSIAQKMGVSQQEQALERFLFGIYSQIDRYFERLVRSGTNAEENLSDLGTYMETCYHGGSLPESNLFVVAKDSGGPGGTGDKTESQLKREKERVQKKCLGESVKNPDMNKEHRYTGRTTTELIKRTGEQPPKHANGKELCLIWHTKGECKENCERKHSHCKLTDEEATAMKDYVNKNKRDGGRESSNSCRSSQSDPLSLRSTLAPCRTNATPSNKKWGSCGGSFGAMAPEPT</sequence>
<reference evidence="2" key="1">
    <citation type="submission" date="2023-08" db="EMBL/GenBank/DDBJ databases">
        <authorList>
            <person name="Audoor S."/>
            <person name="Bilcke G."/>
        </authorList>
    </citation>
    <scope>NUCLEOTIDE SEQUENCE</scope>
</reference>
<evidence type="ECO:0000256" key="1">
    <source>
        <dbReference type="SAM" id="MobiDB-lite"/>
    </source>
</evidence>
<name>A0AAD2FZ14_9STRA</name>
<evidence type="ECO:0000313" key="3">
    <source>
        <dbReference type="Proteomes" id="UP001295423"/>
    </source>
</evidence>
<gene>
    <name evidence="2" type="ORF">CYCCA115_LOCUS16873</name>
</gene>
<organism evidence="2 3">
    <name type="scientific">Cylindrotheca closterium</name>
    <dbReference type="NCBI Taxonomy" id="2856"/>
    <lineage>
        <taxon>Eukaryota</taxon>
        <taxon>Sar</taxon>
        <taxon>Stramenopiles</taxon>
        <taxon>Ochrophyta</taxon>
        <taxon>Bacillariophyta</taxon>
        <taxon>Bacillariophyceae</taxon>
        <taxon>Bacillariophycidae</taxon>
        <taxon>Bacillariales</taxon>
        <taxon>Bacillariaceae</taxon>
        <taxon>Cylindrotheca</taxon>
    </lineage>
</organism>